<evidence type="ECO:0000313" key="1">
    <source>
        <dbReference type="EMBL" id="GAI46718.1"/>
    </source>
</evidence>
<accession>X1NSZ1</accession>
<protein>
    <recommendedName>
        <fullName evidence="2">B12-binding domain-containing protein</fullName>
    </recommendedName>
</protein>
<dbReference type="EMBL" id="BARV01040815">
    <property type="protein sequence ID" value="GAI46718.1"/>
    <property type="molecule type" value="Genomic_DNA"/>
</dbReference>
<gene>
    <name evidence="1" type="ORF">S06H3_62054</name>
</gene>
<evidence type="ECO:0008006" key="2">
    <source>
        <dbReference type="Google" id="ProtNLM"/>
    </source>
</evidence>
<sequence length="68" mass="7928">MEKNVIILFSPIGFKKLPSIPYALLYLERMIRDLNLKIIIIDEKLNNNYFPVIEQYKNNLILAGVSSM</sequence>
<organism evidence="1">
    <name type="scientific">marine sediment metagenome</name>
    <dbReference type="NCBI Taxonomy" id="412755"/>
    <lineage>
        <taxon>unclassified sequences</taxon>
        <taxon>metagenomes</taxon>
        <taxon>ecological metagenomes</taxon>
    </lineage>
</organism>
<comment type="caution">
    <text evidence="1">The sequence shown here is derived from an EMBL/GenBank/DDBJ whole genome shotgun (WGS) entry which is preliminary data.</text>
</comment>
<dbReference type="AlphaFoldDB" id="X1NSZ1"/>
<proteinExistence type="predicted"/>
<reference evidence="1" key="1">
    <citation type="journal article" date="2014" name="Front. Microbiol.">
        <title>High frequency of phylogenetically diverse reductive dehalogenase-homologous genes in deep subseafloor sedimentary metagenomes.</title>
        <authorList>
            <person name="Kawai M."/>
            <person name="Futagami T."/>
            <person name="Toyoda A."/>
            <person name="Takaki Y."/>
            <person name="Nishi S."/>
            <person name="Hori S."/>
            <person name="Arai W."/>
            <person name="Tsubouchi T."/>
            <person name="Morono Y."/>
            <person name="Uchiyama I."/>
            <person name="Ito T."/>
            <person name="Fujiyama A."/>
            <person name="Inagaki F."/>
            <person name="Takami H."/>
        </authorList>
    </citation>
    <scope>NUCLEOTIDE SEQUENCE</scope>
    <source>
        <strain evidence="1">Expedition CK06-06</strain>
    </source>
</reference>
<name>X1NSZ1_9ZZZZ</name>
<feature type="non-terminal residue" evidence="1">
    <location>
        <position position="68"/>
    </location>
</feature>